<dbReference type="GO" id="GO:0016020">
    <property type="term" value="C:membrane"/>
    <property type="evidence" value="ECO:0007669"/>
    <property type="project" value="InterPro"/>
</dbReference>
<comment type="caution">
    <text evidence="4">The sequence shown here is derived from an EMBL/GenBank/DDBJ whole genome shotgun (WGS) entry which is preliminary data.</text>
</comment>
<accession>A0A2P2DVK7</accession>
<reference evidence="4 5" key="1">
    <citation type="submission" date="2018-02" db="EMBL/GenBank/DDBJ databases">
        <title>Novel Leptospira species isolated from soil and water in Japan.</title>
        <authorList>
            <person name="Nakao R."/>
            <person name="Masuzawa T."/>
        </authorList>
    </citation>
    <scope>NUCLEOTIDE SEQUENCE [LARGE SCALE GENOMIC DNA]</scope>
    <source>
        <strain evidence="4 5">YH101</strain>
    </source>
</reference>
<evidence type="ECO:0000313" key="5">
    <source>
        <dbReference type="Proteomes" id="UP000245133"/>
    </source>
</evidence>
<evidence type="ECO:0000313" key="4">
    <source>
        <dbReference type="EMBL" id="GBF48637.1"/>
    </source>
</evidence>
<keyword evidence="1 2" id="KW-0807">Transducer</keyword>
<dbReference type="InterPro" id="IPR004089">
    <property type="entry name" value="MCPsignal_dom"/>
</dbReference>
<dbReference type="SUPFAM" id="SSF58104">
    <property type="entry name" value="Methyl-accepting chemotaxis protein (MCP) signaling domain"/>
    <property type="match status" value="1"/>
</dbReference>
<dbReference type="Proteomes" id="UP000245133">
    <property type="component" value="Unassembled WGS sequence"/>
</dbReference>
<dbReference type="PROSITE" id="PS50111">
    <property type="entry name" value="CHEMOTAXIS_TRANSDUC_2"/>
    <property type="match status" value="1"/>
</dbReference>
<dbReference type="AlphaFoldDB" id="A0A2P2DVK7"/>
<proteinExistence type="predicted"/>
<sequence length="376" mass="41760">MLGIILYSSIVGSKSINDDIENLNVAIDWLSKGELVDRVPQLSSSHLSVTIAKLNTFIDSLSGYFNTAKSEAHLLLEISKQILDRGDLIQSQVSSEKSKLESTSTSVTEIQSSAKTTYDRILSQTTKTNYIADELTLVDDEMSFLSKNASDLNASTLRSMETLESERKAITKALEKVETMNRMGDEIQSTISIVEDIADRVNLLSLNASIEAARAGNMGRGFAVVAQEVSRLADETAKNIEEIKKVVKLSQSASRESLQSMKEIVYSNEEVKSKFEEISKVVRMFGEISEKNANNLATLKHLLTDFRSDAEKISHEMKTQTELTKVSESNLHSLWENHSSISATFQEISEEALRLSQVSESMEKIVAQFQFHGAED</sequence>
<dbReference type="PANTHER" id="PTHR32089:SF112">
    <property type="entry name" value="LYSOZYME-LIKE PROTEIN-RELATED"/>
    <property type="match status" value="1"/>
</dbReference>
<evidence type="ECO:0000256" key="1">
    <source>
        <dbReference type="ARBA" id="ARBA00023224"/>
    </source>
</evidence>
<dbReference type="EMBL" id="BFBB01000001">
    <property type="protein sequence ID" value="GBF48637.1"/>
    <property type="molecule type" value="Genomic_DNA"/>
</dbReference>
<gene>
    <name evidence="4" type="ORF">LPTSP4_01370</name>
</gene>
<dbReference type="SMART" id="SM00283">
    <property type="entry name" value="MA"/>
    <property type="match status" value="1"/>
</dbReference>
<dbReference type="PANTHER" id="PTHR32089">
    <property type="entry name" value="METHYL-ACCEPTING CHEMOTAXIS PROTEIN MCPB"/>
    <property type="match status" value="1"/>
</dbReference>
<organism evidence="4 5">
    <name type="scientific">Leptospira ryugenii</name>
    <dbReference type="NCBI Taxonomy" id="1917863"/>
    <lineage>
        <taxon>Bacteria</taxon>
        <taxon>Pseudomonadati</taxon>
        <taxon>Spirochaetota</taxon>
        <taxon>Spirochaetia</taxon>
        <taxon>Leptospirales</taxon>
        <taxon>Leptospiraceae</taxon>
        <taxon>Leptospira</taxon>
    </lineage>
</organism>
<evidence type="ECO:0000256" key="2">
    <source>
        <dbReference type="PROSITE-ProRule" id="PRU00284"/>
    </source>
</evidence>
<keyword evidence="5" id="KW-1185">Reference proteome</keyword>
<name>A0A2P2DVK7_9LEPT</name>
<dbReference type="Pfam" id="PF00015">
    <property type="entry name" value="MCPsignal"/>
    <property type="match status" value="1"/>
</dbReference>
<dbReference type="Gene3D" id="1.10.287.950">
    <property type="entry name" value="Methyl-accepting chemotaxis protein"/>
    <property type="match status" value="1"/>
</dbReference>
<evidence type="ECO:0000259" key="3">
    <source>
        <dbReference type="PROSITE" id="PS50111"/>
    </source>
</evidence>
<dbReference type="GO" id="GO:0007165">
    <property type="term" value="P:signal transduction"/>
    <property type="evidence" value="ECO:0007669"/>
    <property type="project" value="UniProtKB-KW"/>
</dbReference>
<protein>
    <submittedName>
        <fullName evidence="4">Methyl-accepting chemotaxis protein</fullName>
    </submittedName>
</protein>
<feature type="domain" description="Methyl-accepting transducer" evidence="3">
    <location>
        <begin position="99"/>
        <end position="332"/>
    </location>
</feature>